<keyword evidence="1" id="KW-0732">Signal</keyword>
<dbReference type="AlphaFoldDB" id="A0A1M5P627"/>
<evidence type="ECO:0008006" key="4">
    <source>
        <dbReference type="Google" id="ProtNLM"/>
    </source>
</evidence>
<dbReference type="STRING" id="1206085.SAMN05443575_2987"/>
<name>A0A1M5P627_9ACTN</name>
<evidence type="ECO:0000313" key="3">
    <source>
        <dbReference type="Proteomes" id="UP000186132"/>
    </source>
</evidence>
<evidence type="ECO:0000313" key="2">
    <source>
        <dbReference type="EMBL" id="SHG97218.1"/>
    </source>
</evidence>
<gene>
    <name evidence="2" type="ORF">SAMN05443575_2987</name>
</gene>
<proteinExistence type="predicted"/>
<reference evidence="2 3" key="1">
    <citation type="submission" date="2016-11" db="EMBL/GenBank/DDBJ databases">
        <authorList>
            <person name="Jaros S."/>
            <person name="Januszkiewicz K."/>
            <person name="Wedrychowicz H."/>
        </authorList>
    </citation>
    <scope>NUCLEOTIDE SEQUENCE [LARGE SCALE GENOMIC DNA]</scope>
    <source>
        <strain evidence="2 3">DSM 45627</strain>
    </source>
</reference>
<evidence type="ECO:0000256" key="1">
    <source>
        <dbReference type="SAM" id="SignalP"/>
    </source>
</evidence>
<keyword evidence="3" id="KW-1185">Reference proteome</keyword>
<feature type="chain" id="PRO_5012047809" description="Ig-like domain-containing protein" evidence="1">
    <location>
        <begin position="33"/>
        <end position="229"/>
    </location>
</feature>
<sequence length="229" mass="24727">MIDAVRRSSTILLSAVLAAAGLQATVADPATAAATCTYRPVMPKRISVGQSVTELRAPLAVSGPADCQDISVTAQLVHGSDSYFLWWTSTKAEVESVYASSVSPGTYRTTAEDCDSYDADYNELSCTVTRTATVIKFAGRPTLSAKRSKTTLTLTARTARYAEYEGSKAMTAKISIQRLTGKKWKTIRRTTAKGGHYTYRLRARAAARYRVVSAETATAFAATSRSVRK</sequence>
<accession>A0A1M5P627</accession>
<dbReference type="RefSeq" id="WP_143168200.1">
    <property type="nucleotide sequence ID" value="NZ_FQVU01000004.1"/>
</dbReference>
<dbReference type="EMBL" id="FQVU01000004">
    <property type="protein sequence ID" value="SHG97218.1"/>
    <property type="molecule type" value="Genomic_DNA"/>
</dbReference>
<dbReference type="Proteomes" id="UP000186132">
    <property type="component" value="Unassembled WGS sequence"/>
</dbReference>
<feature type="signal peptide" evidence="1">
    <location>
        <begin position="1"/>
        <end position="32"/>
    </location>
</feature>
<organism evidence="2 3">
    <name type="scientific">Jatrophihabitans endophyticus</name>
    <dbReference type="NCBI Taxonomy" id="1206085"/>
    <lineage>
        <taxon>Bacteria</taxon>
        <taxon>Bacillati</taxon>
        <taxon>Actinomycetota</taxon>
        <taxon>Actinomycetes</taxon>
        <taxon>Jatrophihabitantales</taxon>
        <taxon>Jatrophihabitantaceae</taxon>
        <taxon>Jatrophihabitans</taxon>
    </lineage>
</organism>
<protein>
    <recommendedName>
        <fullName evidence="4">Ig-like domain-containing protein</fullName>
    </recommendedName>
</protein>